<dbReference type="EMBL" id="BEGY01000030">
    <property type="protein sequence ID" value="GAX78138.1"/>
    <property type="molecule type" value="Genomic_DNA"/>
</dbReference>
<dbReference type="AlphaFoldDB" id="A0A250X4Z1"/>
<comment type="similarity">
    <text evidence="1">Belongs to the RUS1 family.</text>
</comment>
<dbReference type="PANTHER" id="PTHR12770">
    <property type="entry name" value="RUS1 FAMILY PROTEIN C16ORF58"/>
    <property type="match status" value="1"/>
</dbReference>
<sequence>MHKLNYSAVDQQGTGVKLHGLEHKLKQFAADQQRRGIKVYGLKQGRDVQSYRIREISIGNPKQSMGVGGLTYRLQSLFLPEGFPESVTPDYLSYQLWSMPTHITGWLSVSLTTSSLLQAVGASAGPVGTASLTAAFKWIAKDGIGAAGRLLVGGRLGVELDDDPRRYRMLAELVTTFGLALEVSTSLFPQNFLVLACLGTFAKAVGKGMSKPAFRVIQNHFARVNNVGAVAAKEEVWEVIGQLLGYASSLVLLQMVAADKHPPTDIIMIWAFIQSLHVLFRRRALATLQFTSISRKRACMLVRDHVQGRPLMSPKQLNIVEPLWESPESIEPLIKLGCGFYEVSGSWTLPDKQSFMSRPTHLSPSSTQFSRSSDIESVRSEIITEGACDVTSSSGSGHTLPLQQELSPFLELYRNEQYLLGRCSGRAYVALKDGAGPRTILRAFWQTAWLTSRDVPEEGYLAGCSEVSTLGRNLELSAGFSHSELCSLEESLTALNLQFPDFEKALIQAGWDMSVVNIKTSDIRVICENR</sequence>
<evidence type="ECO:0000313" key="4">
    <source>
        <dbReference type="EMBL" id="GAX78138.1"/>
    </source>
</evidence>
<gene>
    <name evidence="4" type="ORF">CEUSTIGMA_g5580.t1</name>
</gene>
<name>A0A250X4Z1_9CHLO</name>
<dbReference type="Pfam" id="PF24160">
    <property type="entry name" value="UVB_sens_C"/>
    <property type="match status" value="1"/>
</dbReference>
<dbReference type="InterPro" id="IPR006968">
    <property type="entry name" value="RUS_fam"/>
</dbReference>
<organism evidence="4 5">
    <name type="scientific">Chlamydomonas eustigma</name>
    <dbReference type="NCBI Taxonomy" id="1157962"/>
    <lineage>
        <taxon>Eukaryota</taxon>
        <taxon>Viridiplantae</taxon>
        <taxon>Chlorophyta</taxon>
        <taxon>core chlorophytes</taxon>
        <taxon>Chlorophyceae</taxon>
        <taxon>CS clade</taxon>
        <taxon>Chlamydomonadales</taxon>
        <taxon>Chlamydomonadaceae</taxon>
        <taxon>Chlamydomonas</taxon>
    </lineage>
</organism>
<evidence type="ECO:0000259" key="3">
    <source>
        <dbReference type="Pfam" id="PF24160"/>
    </source>
</evidence>
<reference evidence="4 5" key="1">
    <citation type="submission" date="2017-08" db="EMBL/GenBank/DDBJ databases">
        <title>Acidophilic green algal genome provides insights into adaptation to an acidic environment.</title>
        <authorList>
            <person name="Hirooka S."/>
            <person name="Hirose Y."/>
            <person name="Kanesaki Y."/>
            <person name="Higuchi S."/>
            <person name="Fujiwara T."/>
            <person name="Onuma R."/>
            <person name="Era A."/>
            <person name="Ohbayashi R."/>
            <person name="Uzuka A."/>
            <person name="Nozaki H."/>
            <person name="Yoshikawa H."/>
            <person name="Miyagishima S.Y."/>
        </authorList>
    </citation>
    <scope>NUCLEOTIDE SEQUENCE [LARGE SCALE GENOMIC DNA]</scope>
    <source>
        <strain evidence="4 5">NIES-2499</strain>
    </source>
</reference>
<dbReference type="Proteomes" id="UP000232323">
    <property type="component" value="Unassembled WGS sequence"/>
</dbReference>
<feature type="domain" description="Root UVB sensitive protein C-terminal" evidence="3">
    <location>
        <begin position="403"/>
        <end position="524"/>
    </location>
</feature>
<dbReference type="InterPro" id="IPR054549">
    <property type="entry name" value="UVB_sens_RUS_dom"/>
</dbReference>
<evidence type="ECO:0000256" key="1">
    <source>
        <dbReference type="ARBA" id="ARBA00007558"/>
    </source>
</evidence>
<dbReference type="OrthoDB" id="364779at2759"/>
<evidence type="ECO:0000313" key="5">
    <source>
        <dbReference type="Proteomes" id="UP000232323"/>
    </source>
</evidence>
<accession>A0A250X4Z1</accession>
<dbReference type="PANTHER" id="PTHR12770:SF27">
    <property type="entry name" value="PROTEIN ROOT UVB SENSITIVE 5"/>
    <property type="match status" value="1"/>
</dbReference>
<keyword evidence="5" id="KW-1185">Reference proteome</keyword>
<dbReference type="Pfam" id="PF04884">
    <property type="entry name" value="UVB_sens_prot"/>
    <property type="match status" value="1"/>
</dbReference>
<evidence type="ECO:0000259" key="2">
    <source>
        <dbReference type="Pfam" id="PF04884"/>
    </source>
</evidence>
<dbReference type="InterPro" id="IPR055412">
    <property type="entry name" value="UVB_sens_C"/>
</dbReference>
<evidence type="ECO:0008006" key="6">
    <source>
        <dbReference type="Google" id="ProtNLM"/>
    </source>
</evidence>
<feature type="domain" description="Protein root UVB sensitive/RUS" evidence="2">
    <location>
        <begin position="72"/>
        <end position="307"/>
    </location>
</feature>
<protein>
    <recommendedName>
        <fullName evidence="6">DUF647 domain-containing protein</fullName>
    </recommendedName>
</protein>
<proteinExistence type="inferred from homology"/>
<comment type="caution">
    <text evidence="4">The sequence shown here is derived from an EMBL/GenBank/DDBJ whole genome shotgun (WGS) entry which is preliminary data.</text>
</comment>